<organism evidence="9 10">
    <name type="scientific">Acanthosepion pharaonis</name>
    <name type="common">Pharaoh cuttlefish</name>
    <name type="synonym">Sepia pharaonis</name>
    <dbReference type="NCBI Taxonomy" id="158019"/>
    <lineage>
        <taxon>Eukaryota</taxon>
        <taxon>Metazoa</taxon>
        <taxon>Spiralia</taxon>
        <taxon>Lophotrochozoa</taxon>
        <taxon>Mollusca</taxon>
        <taxon>Cephalopoda</taxon>
        <taxon>Coleoidea</taxon>
        <taxon>Decapodiformes</taxon>
        <taxon>Sepiida</taxon>
        <taxon>Sepiina</taxon>
        <taxon>Sepiidae</taxon>
        <taxon>Acanthosepion</taxon>
    </lineage>
</organism>
<comment type="caution">
    <text evidence="9">The sequence shown here is derived from an EMBL/GenBank/DDBJ whole genome shotgun (WGS) entry which is preliminary data.</text>
</comment>
<keyword evidence="8" id="KW-1133">Transmembrane helix</keyword>
<proteinExistence type="inferred from homology"/>
<protein>
    <submittedName>
        <fullName evidence="9">PRPF38B</fullName>
    </submittedName>
</protein>
<keyword evidence="8" id="KW-0812">Transmembrane</keyword>
<keyword evidence="4" id="KW-0747">Spliceosome</keyword>
<evidence type="ECO:0000313" key="10">
    <source>
        <dbReference type="Proteomes" id="UP000597762"/>
    </source>
</evidence>
<sequence length="606" mass="69307">MLSQCYSVFCDSNIPFCLCPFYPQDVLAILSQIQLLSGEINLYELKTYHEVIDEIYYKVSHLEPWEKGSRKTAGQTGMCGGVRGVGAGGIVSSAFCLLYKLFTLRLTKKQVIGLITHRDSPYIRALGFMYIRFTQPPQELWDWFEAYLDDEEGVALGPASGSEEASCTSDSRVIGLLVPKYEAIASLFICTLNLFFLYFSYINVFFFFFSLFLFLVPLPPFCFFLPFSQEIDVKAGGGHSMTIGEMLRHWFTKLEWYSTLFPRIPVPTQKDLDEKLKARALSKAQDGKPVGPLPVICNGDEGMEEEAEEWNEEEPNAAVDVGSKGSRSPERRRYDRSCDKSTPHRSPQSRKSPDRHRSSHSPHRRKSPRHRSPHHRKSSPPPLSSSHRKLSPSSGHSKYSSSYSSSAQHSSSMDDFAVELARERERQRRERERDCNGKPKDHHHHHHRHHHHHHRHRHHHSTSSSKSKDKEPGGVGKNASFVKEKHQSTSRSPNRSRSHEKNHSKRSHSKEHKHSKAPSMLSTSSKHKKRSRSKSVEERPSGDGGNKNHKSRSHHKKDHSQDASIPSKEKFTCPSILYSLLTSQPLPTPFLSFYHFLRIIIIPFRK</sequence>
<dbReference type="InterPro" id="IPR005037">
    <property type="entry name" value="PRP38"/>
</dbReference>
<dbReference type="AlphaFoldDB" id="A0A812DYK9"/>
<gene>
    <name evidence="9" type="ORF">SPHA_62748</name>
</gene>
<dbReference type="PANTHER" id="PTHR23142">
    <property type="entry name" value="PRE-MRNA-SPLICING FACTOR 38A-RELATED"/>
    <property type="match status" value="1"/>
</dbReference>
<feature type="transmembrane region" description="Helical" evidence="8">
    <location>
        <begin position="205"/>
        <end position="225"/>
    </location>
</feature>
<feature type="compositionally biased region" description="Acidic residues" evidence="7">
    <location>
        <begin position="301"/>
        <end position="315"/>
    </location>
</feature>
<evidence type="ECO:0000256" key="4">
    <source>
        <dbReference type="ARBA" id="ARBA00022728"/>
    </source>
</evidence>
<evidence type="ECO:0000256" key="1">
    <source>
        <dbReference type="ARBA" id="ARBA00004123"/>
    </source>
</evidence>
<keyword evidence="8" id="KW-0472">Membrane</keyword>
<reference evidence="9" key="1">
    <citation type="submission" date="2021-01" db="EMBL/GenBank/DDBJ databases">
        <authorList>
            <person name="Li R."/>
            <person name="Bekaert M."/>
        </authorList>
    </citation>
    <scope>NUCLEOTIDE SEQUENCE</scope>
    <source>
        <strain evidence="9">Farmed</strain>
    </source>
</reference>
<evidence type="ECO:0000313" key="9">
    <source>
        <dbReference type="EMBL" id="CAE1311243.1"/>
    </source>
</evidence>
<feature type="compositionally biased region" description="Basic residues" evidence="7">
    <location>
        <begin position="494"/>
        <end position="516"/>
    </location>
</feature>
<keyword evidence="5" id="KW-0508">mRNA splicing</keyword>
<keyword evidence="3" id="KW-0507">mRNA processing</keyword>
<feature type="compositionally biased region" description="Basic and acidic residues" evidence="7">
    <location>
        <begin position="420"/>
        <end position="439"/>
    </location>
</feature>
<feature type="compositionally biased region" description="Basic residues" evidence="7">
    <location>
        <begin position="357"/>
        <end position="378"/>
    </location>
</feature>
<name>A0A812DYK9_ACAPH</name>
<dbReference type="GO" id="GO:0005681">
    <property type="term" value="C:spliceosomal complex"/>
    <property type="evidence" value="ECO:0007669"/>
    <property type="project" value="UniProtKB-KW"/>
</dbReference>
<dbReference type="Proteomes" id="UP000597762">
    <property type="component" value="Unassembled WGS sequence"/>
</dbReference>
<feature type="compositionally biased region" description="Basic residues" evidence="7">
    <location>
        <begin position="440"/>
        <end position="461"/>
    </location>
</feature>
<dbReference type="Pfam" id="PF03371">
    <property type="entry name" value="PRP38"/>
    <property type="match status" value="1"/>
</dbReference>
<dbReference type="EMBL" id="CAHIKZ030004489">
    <property type="protein sequence ID" value="CAE1311243.1"/>
    <property type="molecule type" value="Genomic_DNA"/>
</dbReference>
<keyword evidence="6" id="KW-0539">Nucleus</keyword>
<feature type="compositionally biased region" description="Basic residues" evidence="7">
    <location>
        <begin position="547"/>
        <end position="558"/>
    </location>
</feature>
<comment type="subcellular location">
    <subcellularLocation>
        <location evidence="1">Nucleus</location>
    </subcellularLocation>
</comment>
<evidence type="ECO:0000256" key="7">
    <source>
        <dbReference type="SAM" id="MobiDB-lite"/>
    </source>
</evidence>
<feature type="region of interest" description="Disordered" evidence="7">
    <location>
        <begin position="283"/>
        <end position="567"/>
    </location>
</feature>
<evidence type="ECO:0000256" key="3">
    <source>
        <dbReference type="ARBA" id="ARBA00022664"/>
    </source>
</evidence>
<feature type="compositionally biased region" description="Basic and acidic residues" evidence="7">
    <location>
        <begin position="327"/>
        <end position="342"/>
    </location>
</feature>
<feature type="compositionally biased region" description="Low complexity" evidence="7">
    <location>
        <begin position="391"/>
        <end position="411"/>
    </location>
</feature>
<dbReference type="GO" id="GO:0008380">
    <property type="term" value="P:RNA splicing"/>
    <property type="evidence" value="ECO:0007669"/>
    <property type="project" value="UniProtKB-KW"/>
</dbReference>
<accession>A0A812DYK9</accession>
<comment type="similarity">
    <text evidence="2">Belongs to the PRP38 family.</text>
</comment>
<dbReference type="OrthoDB" id="3881at2759"/>
<evidence type="ECO:0000256" key="2">
    <source>
        <dbReference type="ARBA" id="ARBA00006164"/>
    </source>
</evidence>
<dbReference type="GO" id="GO:0006397">
    <property type="term" value="P:mRNA processing"/>
    <property type="evidence" value="ECO:0007669"/>
    <property type="project" value="UniProtKB-KW"/>
</dbReference>
<keyword evidence="10" id="KW-1185">Reference proteome</keyword>
<evidence type="ECO:0000256" key="8">
    <source>
        <dbReference type="SAM" id="Phobius"/>
    </source>
</evidence>
<evidence type="ECO:0000256" key="6">
    <source>
        <dbReference type="ARBA" id="ARBA00023242"/>
    </source>
</evidence>
<evidence type="ECO:0000256" key="5">
    <source>
        <dbReference type="ARBA" id="ARBA00023187"/>
    </source>
</evidence>